<dbReference type="GO" id="GO:0016787">
    <property type="term" value="F:hydrolase activity"/>
    <property type="evidence" value="ECO:0007669"/>
    <property type="project" value="UniProtKB-KW"/>
</dbReference>
<evidence type="ECO:0000256" key="3">
    <source>
        <dbReference type="SAM" id="Phobius"/>
    </source>
</evidence>
<dbReference type="InterPro" id="IPR029058">
    <property type="entry name" value="AB_hydrolase_fold"/>
</dbReference>
<dbReference type="InterPro" id="IPR013595">
    <property type="entry name" value="Pept_S33_TAP-like_C"/>
</dbReference>
<dbReference type="InterPro" id="IPR051601">
    <property type="entry name" value="Serine_prot/Carboxylest_S33"/>
</dbReference>
<keyword evidence="3" id="KW-0472">Membrane</keyword>
<keyword evidence="3" id="KW-0812">Transmembrane</keyword>
<evidence type="ECO:0000256" key="1">
    <source>
        <dbReference type="ARBA" id="ARBA00010088"/>
    </source>
</evidence>
<gene>
    <name evidence="5" type="ORF">EXIGLDRAFT_837491</name>
</gene>
<protein>
    <recommendedName>
        <fullName evidence="4">Peptidase S33 tripeptidyl aminopeptidase-like C-terminal domain-containing protein</fullName>
    </recommendedName>
</protein>
<evidence type="ECO:0000259" key="4">
    <source>
        <dbReference type="Pfam" id="PF08386"/>
    </source>
</evidence>
<evidence type="ECO:0000313" key="6">
    <source>
        <dbReference type="Proteomes" id="UP000077266"/>
    </source>
</evidence>
<proteinExistence type="inferred from homology"/>
<keyword evidence="3" id="KW-1133">Transmembrane helix</keyword>
<evidence type="ECO:0000313" key="5">
    <source>
        <dbReference type="EMBL" id="KZV90919.1"/>
    </source>
</evidence>
<dbReference type="STRING" id="1314781.A0A166ADS3"/>
<sequence length="541" mass="58710">MIAPTAIRMVKKGAEASRFHDQETPAASKTCSRGARVLSTIVLLILVYWNVYPVFWHTSQPSSSYANLDSDWDFNVQTRTGAESFPCPGQPNFECTNVIVPKDYLNASAGTSTVAIARLRATAKTSKGTIFLGAGGPGGSGVRMALNGFAEALSAIVNGAFDIVGFDGRGIHLSRPVVQCFPSQFARQTFGLGTILDRGFELPPNPESAEGRAHILQQWGAWRAFYAAQYQICGKKYGEELKYMGTSTVVRDIAHIADIFDGRGSPLNFWGGSYGTIVGAYLVGMFPERAGRVVIDGVVDPNMWGNVPTHKWLQILMTDSENTYEWIIKACVEAGPSACPLTKENGTASNIAERLDDYLNKLYYNPLPITNHSRPGILTSGQARASLFQAVASPSAWPQIARLFAQALDGDPTPLYDLRTRVLELPPRANEMGDLSRSAVSCADAYVTKDGANPEELTATTLELLKLTPRFALTVPSTEPDGACEFWPTQGREPERFAGPWKDTLASPMLVVSPLSDPVTPLSAARTVHSLMPNSTRILIQ</sequence>
<keyword evidence="6" id="KW-1185">Reference proteome</keyword>
<organism evidence="5 6">
    <name type="scientific">Exidia glandulosa HHB12029</name>
    <dbReference type="NCBI Taxonomy" id="1314781"/>
    <lineage>
        <taxon>Eukaryota</taxon>
        <taxon>Fungi</taxon>
        <taxon>Dikarya</taxon>
        <taxon>Basidiomycota</taxon>
        <taxon>Agaricomycotina</taxon>
        <taxon>Agaricomycetes</taxon>
        <taxon>Auriculariales</taxon>
        <taxon>Exidiaceae</taxon>
        <taxon>Exidia</taxon>
    </lineage>
</organism>
<dbReference type="Proteomes" id="UP000077266">
    <property type="component" value="Unassembled WGS sequence"/>
</dbReference>
<feature type="domain" description="Peptidase S33 tripeptidyl aminopeptidase-like C-terminal" evidence="4">
    <location>
        <begin position="483"/>
        <end position="538"/>
    </location>
</feature>
<name>A0A166ADS3_EXIGL</name>
<keyword evidence="2" id="KW-0378">Hydrolase</keyword>
<feature type="non-terminal residue" evidence="5">
    <location>
        <position position="541"/>
    </location>
</feature>
<comment type="similarity">
    <text evidence="1">Belongs to the peptidase S33 family.</text>
</comment>
<accession>A0A166ADS3</accession>
<dbReference type="PANTHER" id="PTHR43248:SF25">
    <property type="entry name" value="AB HYDROLASE-1 DOMAIN-CONTAINING PROTEIN-RELATED"/>
    <property type="match status" value="1"/>
</dbReference>
<reference evidence="5 6" key="1">
    <citation type="journal article" date="2016" name="Mol. Biol. Evol.">
        <title>Comparative Genomics of Early-Diverging Mushroom-Forming Fungi Provides Insights into the Origins of Lignocellulose Decay Capabilities.</title>
        <authorList>
            <person name="Nagy L.G."/>
            <person name="Riley R."/>
            <person name="Tritt A."/>
            <person name="Adam C."/>
            <person name="Daum C."/>
            <person name="Floudas D."/>
            <person name="Sun H."/>
            <person name="Yadav J.S."/>
            <person name="Pangilinan J."/>
            <person name="Larsson K.H."/>
            <person name="Matsuura K."/>
            <person name="Barry K."/>
            <person name="Labutti K."/>
            <person name="Kuo R."/>
            <person name="Ohm R.A."/>
            <person name="Bhattacharya S.S."/>
            <person name="Shirouzu T."/>
            <person name="Yoshinaga Y."/>
            <person name="Martin F.M."/>
            <person name="Grigoriev I.V."/>
            <person name="Hibbett D.S."/>
        </authorList>
    </citation>
    <scope>NUCLEOTIDE SEQUENCE [LARGE SCALE GENOMIC DNA]</scope>
    <source>
        <strain evidence="5 6">HHB12029</strain>
    </source>
</reference>
<dbReference type="EMBL" id="KV426038">
    <property type="protein sequence ID" value="KZV90919.1"/>
    <property type="molecule type" value="Genomic_DNA"/>
</dbReference>
<dbReference type="PANTHER" id="PTHR43248">
    <property type="entry name" value="2-SUCCINYL-6-HYDROXY-2,4-CYCLOHEXADIENE-1-CARBOXYLATE SYNTHASE"/>
    <property type="match status" value="1"/>
</dbReference>
<dbReference type="Pfam" id="PF08386">
    <property type="entry name" value="Abhydrolase_4"/>
    <property type="match status" value="1"/>
</dbReference>
<dbReference type="SUPFAM" id="SSF53474">
    <property type="entry name" value="alpha/beta-Hydrolases"/>
    <property type="match status" value="1"/>
</dbReference>
<dbReference type="OrthoDB" id="425534at2759"/>
<dbReference type="AlphaFoldDB" id="A0A166ADS3"/>
<dbReference type="Gene3D" id="3.40.50.1820">
    <property type="entry name" value="alpha/beta hydrolase"/>
    <property type="match status" value="1"/>
</dbReference>
<feature type="transmembrane region" description="Helical" evidence="3">
    <location>
        <begin position="37"/>
        <end position="56"/>
    </location>
</feature>
<evidence type="ECO:0000256" key="2">
    <source>
        <dbReference type="ARBA" id="ARBA00022801"/>
    </source>
</evidence>
<dbReference type="InParanoid" id="A0A166ADS3"/>